<feature type="site" description="Important for autoinhibition of adenylyltransferase activity" evidence="3">
    <location>
        <position position="42"/>
    </location>
</feature>
<organism evidence="5 6">
    <name type="scientific">Algoriella xinjiangensis</name>
    <dbReference type="NCBI Taxonomy" id="684065"/>
    <lineage>
        <taxon>Bacteria</taxon>
        <taxon>Pseudomonadati</taxon>
        <taxon>Bacteroidota</taxon>
        <taxon>Flavobacteriia</taxon>
        <taxon>Flavobacteriales</taxon>
        <taxon>Weeksellaceae</taxon>
        <taxon>Algoriella</taxon>
    </lineage>
</organism>
<keyword evidence="2" id="KW-0547">Nucleotide-binding</keyword>
<dbReference type="Pfam" id="PF02661">
    <property type="entry name" value="Fic"/>
    <property type="match status" value="1"/>
</dbReference>
<dbReference type="InterPro" id="IPR003812">
    <property type="entry name" value="Fido"/>
</dbReference>
<dbReference type="STRING" id="684065.SAMN05421738_1286"/>
<evidence type="ECO:0000313" key="6">
    <source>
        <dbReference type="Proteomes" id="UP000199149"/>
    </source>
</evidence>
<evidence type="ECO:0000256" key="1">
    <source>
        <dbReference type="PIRSR" id="PIRSR640198-1"/>
    </source>
</evidence>
<name>A0A1I5BCT6_9FLAO</name>
<dbReference type="PROSITE" id="PS51459">
    <property type="entry name" value="FIDO"/>
    <property type="match status" value="1"/>
</dbReference>
<dbReference type="PANTHER" id="PTHR13504:SF38">
    <property type="entry name" value="FIDO DOMAIN-CONTAINING PROTEIN"/>
    <property type="match status" value="1"/>
</dbReference>
<keyword evidence="6" id="KW-1185">Reference proteome</keyword>
<evidence type="ECO:0000256" key="3">
    <source>
        <dbReference type="PIRSR" id="PIRSR640198-3"/>
    </source>
</evidence>
<sequence>MYLNNTAMESLIKKYKELGIDKTIDHDKFNLISVVHHSTVLEGSTLTEIEASVLINDGLTPKGKPLEHSLMVTDHYKALVFVIEQANKKMPISVELIKNIEAFVLKNTGSVYETMLGTVDATKGEFRKGNVMAGNTYFPNYDKVERLMNDLVINIQNKMNTIQTIEDQLNLSFDAHFNMVSIHPFYDGNGRSSRLLMNYIQQYYNLPLAIVNSESKVDYIEALIETREKNDISIFRNFMKQEYSSHLKAEIENFEKIIKPNKGLGFKFLF</sequence>
<feature type="binding site" evidence="2">
    <location>
        <begin position="187"/>
        <end position="194"/>
    </location>
    <ligand>
        <name>ATP</name>
        <dbReference type="ChEBI" id="CHEBI:30616"/>
    </ligand>
</feature>
<keyword evidence="2" id="KW-0067">ATP-binding</keyword>
<reference evidence="6" key="1">
    <citation type="submission" date="2016-10" db="EMBL/GenBank/DDBJ databases">
        <authorList>
            <person name="Varghese N."/>
            <person name="Submissions S."/>
        </authorList>
    </citation>
    <scope>NUCLEOTIDE SEQUENCE [LARGE SCALE GENOMIC DNA]</scope>
    <source>
        <strain evidence="6">XJ109</strain>
    </source>
</reference>
<feature type="active site" evidence="1">
    <location>
        <position position="183"/>
    </location>
</feature>
<dbReference type="Proteomes" id="UP000199149">
    <property type="component" value="Unassembled WGS sequence"/>
</dbReference>
<accession>A0A1I5BCT6</accession>
<feature type="domain" description="Fido" evidence="4">
    <location>
        <begin position="92"/>
        <end position="241"/>
    </location>
</feature>
<proteinExistence type="predicted"/>
<dbReference type="GO" id="GO:0005524">
    <property type="term" value="F:ATP binding"/>
    <property type="evidence" value="ECO:0007669"/>
    <property type="project" value="UniProtKB-KW"/>
</dbReference>
<protein>
    <submittedName>
        <fullName evidence="5">Fic/DOC family protein</fullName>
    </submittedName>
</protein>
<evidence type="ECO:0000259" key="4">
    <source>
        <dbReference type="PROSITE" id="PS51459"/>
    </source>
</evidence>
<dbReference type="AlphaFoldDB" id="A0A1I5BCT6"/>
<evidence type="ECO:0000313" key="5">
    <source>
        <dbReference type="EMBL" id="SFN72460.1"/>
    </source>
</evidence>
<dbReference type="EMBL" id="FOUZ01000028">
    <property type="protein sequence ID" value="SFN72460.1"/>
    <property type="molecule type" value="Genomic_DNA"/>
</dbReference>
<dbReference type="InterPro" id="IPR036597">
    <property type="entry name" value="Fido-like_dom_sf"/>
</dbReference>
<dbReference type="Gene3D" id="1.10.3290.10">
    <property type="entry name" value="Fido-like domain"/>
    <property type="match status" value="1"/>
</dbReference>
<evidence type="ECO:0000256" key="2">
    <source>
        <dbReference type="PIRSR" id="PIRSR640198-2"/>
    </source>
</evidence>
<dbReference type="SUPFAM" id="SSF140931">
    <property type="entry name" value="Fic-like"/>
    <property type="match status" value="1"/>
</dbReference>
<gene>
    <name evidence="5" type="ORF">SAMN05421738_1286</name>
</gene>
<dbReference type="InterPro" id="IPR040198">
    <property type="entry name" value="Fido_containing"/>
</dbReference>
<dbReference type="PANTHER" id="PTHR13504">
    <property type="entry name" value="FIDO DOMAIN-CONTAINING PROTEIN DDB_G0283145"/>
    <property type="match status" value="1"/>
</dbReference>